<dbReference type="AlphaFoldDB" id="A0A937AIG6"/>
<evidence type="ECO:0000313" key="2">
    <source>
        <dbReference type="Proteomes" id="UP000642920"/>
    </source>
</evidence>
<evidence type="ECO:0000313" key="1">
    <source>
        <dbReference type="EMBL" id="MBL0767039.1"/>
    </source>
</evidence>
<name>A0A937AIG6_9BACT</name>
<sequence length="197" mass="22866">MTTFSTQEIDLASDSTILLIKNRIMEKATMLLGEFEQLIKEQLVSKSTFDRAINTNNGKISKGENYKFLPYLMLDYPAYFTKSDVFALRSMFYWGNFVSFTLHLRGKYLQTYASTIINEFKNVDNTYFCINHTEWEYHYKASNYCLLSELSEADVEEQISENGFIKISSKVAINDIHTSPKALQQFIHHLTSAFSKH</sequence>
<protein>
    <submittedName>
        <fullName evidence="1">Uncharacterized protein</fullName>
    </submittedName>
</protein>
<comment type="caution">
    <text evidence="1">The sequence shown here is derived from an EMBL/GenBank/DDBJ whole genome shotgun (WGS) entry which is preliminary data.</text>
</comment>
<gene>
    <name evidence="1" type="ORF">JKP34_17370</name>
</gene>
<proteinExistence type="predicted"/>
<accession>A0A937AIG6</accession>
<reference evidence="1" key="1">
    <citation type="submission" date="2021-01" db="EMBL/GenBank/DDBJ databases">
        <title>Marivirga sp. nov., isolated from intertidal surface sediments.</title>
        <authorList>
            <person name="Zhang M."/>
        </authorList>
    </citation>
    <scope>NUCLEOTIDE SEQUENCE</scope>
    <source>
        <strain evidence="1">SM1354</strain>
    </source>
</reference>
<dbReference type="EMBL" id="JAERQG010000005">
    <property type="protein sequence ID" value="MBL0767039.1"/>
    <property type="molecule type" value="Genomic_DNA"/>
</dbReference>
<keyword evidence="2" id="KW-1185">Reference proteome</keyword>
<dbReference type="Proteomes" id="UP000642920">
    <property type="component" value="Unassembled WGS sequence"/>
</dbReference>
<organism evidence="1 2">
    <name type="scientific">Marivirga atlantica</name>
    <dbReference type="NCBI Taxonomy" id="1548457"/>
    <lineage>
        <taxon>Bacteria</taxon>
        <taxon>Pseudomonadati</taxon>
        <taxon>Bacteroidota</taxon>
        <taxon>Cytophagia</taxon>
        <taxon>Cytophagales</taxon>
        <taxon>Marivirgaceae</taxon>
        <taxon>Marivirga</taxon>
    </lineage>
</organism>